<evidence type="ECO:0000256" key="1">
    <source>
        <dbReference type="ARBA" id="ARBA00022737"/>
    </source>
</evidence>
<accession>A0A8H6IMX1</accession>
<comment type="caution">
    <text evidence="2">The sequence shown here is derived from an EMBL/GenBank/DDBJ whole genome shotgun (WGS) entry which is preliminary data.</text>
</comment>
<keyword evidence="1" id="KW-0677">Repeat</keyword>
<dbReference type="InterPro" id="IPR051726">
    <property type="entry name" value="Chitin_Synth_Reg"/>
</dbReference>
<dbReference type="SUPFAM" id="SSF53067">
    <property type="entry name" value="Actin-like ATPase domain"/>
    <property type="match status" value="1"/>
</dbReference>
<dbReference type="Gene3D" id="3.30.420.40">
    <property type="match status" value="1"/>
</dbReference>
<protein>
    <recommendedName>
        <fullName evidence="4">Sel1 repeat protein</fullName>
    </recommendedName>
</protein>
<reference evidence="2" key="1">
    <citation type="journal article" date="2020" name="Phytopathology">
        <title>Genome Sequence Resources of Colletotrichum truncatum, C. plurivorum, C. musicola, and C. sojae: Four Species Pathogenic to Soybean (Glycine max).</title>
        <authorList>
            <person name="Rogerio F."/>
            <person name="Boufleur T.R."/>
            <person name="Ciampi-Guillardi M."/>
            <person name="Sukno S.A."/>
            <person name="Thon M.R."/>
            <person name="Massola Junior N.S."/>
            <person name="Baroncelli R."/>
        </authorList>
    </citation>
    <scope>NUCLEOTIDE SEQUENCE</scope>
    <source>
        <strain evidence="2">LFN0074</strain>
    </source>
</reference>
<evidence type="ECO:0000313" key="2">
    <source>
        <dbReference type="EMBL" id="KAF6787095.1"/>
    </source>
</evidence>
<proteinExistence type="predicted"/>
<dbReference type="OrthoDB" id="4095816at2759"/>
<dbReference type="InterPro" id="IPR006597">
    <property type="entry name" value="Sel1-like"/>
</dbReference>
<dbReference type="Pfam" id="PF08238">
    <property type="entry name" value="Sel1"/>
    <property type="match status" value="5"/>
</dbReference>
<gene>
    <name evidence="2" type="ORF">CMUS01_16469</name>
</gene>
<evidence type="ECO:0008006" key="4">
    <source>
        <dbReference type="Google" id="ProtNLM"/>
    </source>
</evidence>
<evidence type="ECO:0000313" key="3">
    <source>
        <dbReference type="Proteomes" id="UP000639643"/>
    </source>
</evidence>
<dbReference type="InterPro" id="IPR043129">
    <property type="entry name" value="ATPase_NBD"/>
</dbReference>
<dbReference type="AlphaFoldDB" id="A0A8H6IMX1"/>
<dbReference type="EMBL" id="WIGM01001891">
    <property type="protein sequence ID" value="KAF6787095.1"/>
    <property type="molecule type" value="Genomic_DNA"/>
</dbReference>
<sequence length="824" mass="91258">MDFSGQVPTRAQKRTTSLESIFIFHDSSDNECLENEELEGQLLDLGGSLECDSGDTSNEPEDGTTELVLDATALSIMDYSVVIEGLVDGRPETTPNLAGLLATYRDWKMNQRSADEKSVTLQYLWKISQGLHCFSLCKAANSEFRSISEQILFVEQTVVGFMLGGHVPDVERFNRQVTFEVAPATEYARRVHERLLLDASGFPVPKGIGISPSYEQQKKDLLASCITGLDPDPKVRLDWAWNALTCVRILSRDRARVLKALNLQPTQEPEATSRLKELGLKIIEKDSRMQQRDAVFYKARIYEIDQLEQEDPSNPSESEQPVTNITSGYLRAAKLGSGRAHYRLGMSYDRSDTSLASENYTKGVKLGDSGCMNRRAMISLSSDPSQREAIDLLQRSAENADRDAPEGALHYGLLLADELFNQHGPGTYSSPNILLALHAKEKEHLRDPESARKFIAKAAMLGSAKAQLRLGRAYELSQLGCPFDPVLSLHYYRLAATQGCTEAALGVSKWFGARNVSTFDKNERLEFEYLLRAATGPNGLAEAQFALGNYYESGVDASAERHKTQAQEWYMIAASNGNEAASAKLAESGRNVAIGIDFGSAASAIGSTKQNESSLFLGYLDTCGSIIRLKRKGILGGQPKVPEDFVGNPKTGQHIPRSLSRIWRHALEEILSAADSPRFFSVQKVTLSVPTHWNKSARDSVRKIAKSVGICDTRGSDVAILDDAALAMFSLSFDDCQISSFKRSTSFQIEGLKGGALIDKSFERYVWRYGYLSSMSQHAASEELSRMRENDWMRRVKADFDGGQYEDDIKVYSVLSKPPLPIDR</sequence>
<dbReference type="PANTHER" id="PTHR46430:SF2">
    <property type="entry name" value="CHITIN SYNTHASE REGULATORY FACTOR 4"/>
    <property type="match status" value="1"/>
</dbReference>
<dbReference type="Proteomes" id="UP000639643">
    <property type="component" value="Unassembled WGS sequence"/>
</dbReference>
<dbReference type="PANTHER" id="PTHR46430">
    <property type="entry name" value="PROTEIN SKT5-RELATED"/>
    <property type="match status" value="1"/>
</dbReference>
<keyword evidence="3" id="KW-1185">Reference proteome</keyword>
<dbReference type="SUPFAM" id="SSF81901">
    <property type="entry name" value="HCP-like"/>
    <property type="match status" value="1"/>
</dbReference>
<name>A0A8H6IMX1_9PEZI</name>
<dbReference type="Gene3D" id="1.25.40.10">
    <property type="entry name" value="Tetratricopeptide repeat domain"/>
    <property type="match status" value="2"/>
</dbReference>
<organism evidence="2 3">
    <name type="scientific">Colletotrichum musicola</name>
    <dbReference type="NCBI Taxonomy" id="2175873"/>
    <lineage>
        <taxon>Eukaryota</taxon>
        <taxon>Fungi</taxon>
        <taxon>Dikarya</taxon>
        <taxon>Ascomycota</taxon>
        <taxon>Pezizomycotina</taxon>
        <taxon>Sordariomycetes</taxon>
        <taxon>Hypocreomycetidae</taxon>
        <taxon>Glomerellales</taxon>
        <taxon>Glomerellaceae</taxon>
        <taxon>Colletotrichum</taxon>
        <taxon>Colletotrichum orchidearum species complex</taxon>
    </lineage>
</organism>
<dbReference type="InterPro" id="IPR011990">
    <property type="entry name" value="TPR-like_helical_dom_sf"/>
</dbReference>
<dbReference type="SMART" id="SM00671">
    <property type="entry name" value="SEL1"/>
    <property type="match status" value="4"/>
</dbReference>